<protein>
    <recommendedName>
        <fullName evidence="1">UDENN domain-containing protein</fullName>
    </recommendedName>
</protein>
<evidence type="ECO:0000259" key="1">
    <source>
        <dbReference type="PROSITE" id="PS50211"/>
    </source>
</evidence>
<proteinExistence type="predicted"/>
<dbReference type="Pfam" id="PF02893">
    <property type="entry name" value="GRAM"/>
    <property type="match status" value="1"/>
</dbReference>
<dbReference type="Gene3D" id="2.30.29.30">
    <property type="entry name" value="Pleckstrin-homology domain (PH domain)/Phosphotyrosine-binding domain (PTB)"/>
    <property type="match status" value="1"/>
</dbReference>
<comment type="caution">
    <text evidence="2">The sequence shown here is derived from an EMBL/GenBank/DDBJ whole genome shotgun (WGS) entry which is preliminary data.</text>
</comment>
<dbReference type="InterPro" id="IPR037516">
    <property type="entry name" value="Tripartite_DENN"/>
</dbReference>
<organism evidence="2 3">
    <name type="scientific">Chrysochromulina tobinii</name>
    <dbReference type="NCBI Taxonomy" id="1460289"/>
    <lineage>
        <taxon>Eukaryota</taxon>
        <taxon>Haptista</taxon>
        <taxon>Haptophyta</taxon>
        <taxon>Prymnesiophyceae</taxon>
        <taxon>Prymnesiales</taxon>
        <taxon>Chrysochromulinaceae</taxon>
        <taxon>Chrysochromulina</taxon>
    </lineage>
</organism>
<dbReference type="PANTHER" id="PTHR12296">
    <property type="entry name" value="DENN DOMAIN-CONTAINING PROTEIN 4"/>
    <property type="match status" value="1"/>
</dbReference>
<dbReference type="Pfam" id="PF02141">
    <property type="entry name" value="DENN"/>
    <property type="match status" value="1"/>
</dbReference>
<dbReference type="AlphaFoldDB" id="A0A0M0JFN3"/>
<dbReference type="GO" id="GO:0031410">
    <property type="term" value="C:cytoplasmic vesicle"/>
    <property type="evidence" value="ECO:0007669"/>
    <property type="project" value="TreeGrafter"/>
</dbReference>
<name>A0A0M0JFN3_9EUKA</name>
<dbReference type="EMBL" id="JWZX01003011">
    <property type="protein sequence ID" value="KOO25177.1"/>
    <property type="molecule type" value="Genomic_DNA"/>
</dbReference>
<dbReference type="OrthoDB" id="6019893at2759"/>
<dbReference type="Proteomes" id="UP000037460">
    <property type="component" value="Unassembled WGS sequence"/>
</dbReference>
<dbReference type="InterPro" id="IPR043153">
    <property type="entry name" value="DENN_C"/>
</dbReference>
<accession>A0A0M0JFN3</accession>
<dbReference type="GO" id="GO:0032483">
    <property type="term" value="P:regulation of Rab protein signal transduction"/>
    <property type="evidence" value="ECO:0007669"/>
    <property type="project" value="TreeGrafter"/>
</dbReference>
<dbReference type="PROSITE" id="PS50211">
    <property type="entry name" value="DENN"/>
    <property type="match status" value="1"/>
</dbReference>
<dbReference type="SMART" id="SM00568">
    <property type="entry name" value="GRAM"/>
    <property type="match status" value="1"/>
</dbReference>
<dbReference type="Gene3D" id="3.40.50.11500">
    <property type="match status" value="1"/>
</dbReference>
<evidence type="ECO:0000313" key="2">
    <source>
        <dbReference type="EMBL" id="KOO25177.1"/>
    </source>
</evidence>
<gene>
    <name evidence="2" type="ORF">Ctob_001754</name>
</gene>
<feature type="domain" description="UDENN" evidence="1">
    <location>
        <begin position="1"/>
        <end position="308"/>
    </location>
</feature>
<dbReference type="InterPro" id="IPR051696">
    <property type="entry name" value="DENN_Domain_GEFs"/>
</dbReference>
<dbReference type="InterPro" id="IPR001194">
    <property type="entry name" value="cDENN_dom"/>
</dbReference>
<dbReference type="SMART" id="SM00799">
    <property type="entry name" value="DENN"/>
    <property type="match status" value="1"/>
</dbReference>
<evidence type="ECO:0000313" key="3">
    <source>
        <dbReference type="Proteomes" id="UP000037460"/>
    </source>
</evidence>
<keyword evidence="3" id="KW-1185">Reference proteome</keyword>
<sequence>MRAMLDVAKSLFLVHQSQPLSRASLGAHARQFGAALAQSDAEVAFLMQHPLWLPSPIAPLLEACARGGAGTSDTVLILFLAALLERPLLLVSTLVARLMPVAAALVHTLSPLSYSGTFIPFLPANLHPEPGTLVNCSPTPFIIGIERHLVAQLEPLAPHVVVFDLDDGTLAGDEALAELRALATAPALLELNAEIARQVERQAPSTGSVPASPQSERALQATFLEFMCELLAPSAQPLLRGSGDPIDAARAAECTVAVELATDILRYLSTDPWLAAGLNTRQSVNEHAMALDTVQALIEQRLGEACPSLLRSALLSPRTAMFQQRFEVGVNETLIGVYPCALHAAAPSPTHSGLGSPGPRGLHGLRQGVLHVSTRHLCFEAALFASAYTKLPLGRVVSVEGCRDPLFHLIPNAIRINLDDGSTLVFASFQHRDEALALLSECVRSCESWSSPTA</sequence>
<dbReference type="InterPro" id="IPR004182">
    <property type="entry name" value="GRAM"/>
</dbReference>
<reference evidence="3" key="1">
    <citation type="journal article" date="2015" name="PLoS Genet.">
        <title>Genome Sequence and Transcriptome Analyses of Chrysochromulina tobin: Metabolic Tools for Enhanced Algal Fitness in the Prominent Order Prymnesiales (Haptophyceae).</title>
        <authorList>
            <person name="Hovde B.T."/>
            <person name="Deodato C.R."/>
            <person name="Hunsperger H.M."/>
            <person name="Ryken S.A."/>
            <person name="Yost W."/>
            <person name="Jha R.K."/>
            <person name="Patterson J."/>
            <person name="Monnat R.J. Jr."/>
            <person name="Barlow S.B."/>
            <person name="Starkenburg S.R."/>
            <person name="Cattolico R.A."/>
        </authorList>
    </citation>
    <scope>NUCLEOTIDE SEQUENCE</scope>
    <source>
        <strain evidence="3">CCMP291</strain>
    </source>
</reference>
<dbReference type="InterPro" id="IPR011993">
    <property type="entry name" value="PH-like_dom_sf"/>
</dbReference>
<dbReference type="PANTHER" id="PTHR12296:SF21">
    <property type="entry name" value="DENN DOMAIN-CONTAINING PROTEIN 3"/>
    <property type="match status" value="1"/>
</dbReference>